<dbReference type="AlphaFoldDB" id="A0A0R1UJM6"/>
<evidence type="ECO:0000313" key="2">
    <source>
        <dbReference type="Proteomes" id="UP000050816"/>
    </source>
</evidence>
<name>A0A0R1UJM6_9LACO</name>
<accession>A0A0R1UJM6</accession>
<comment type="caution">
    <text evidence="1">The sequence shown here is derived from an EMBL/GenBank/DDBJ whole genome shotgun (WGS) entry which is preliminary data.</text>
</comment>
<evidence type="ECO:0000313" key="1">
    <source>
        <dbReference type="EMBL" id="KRL91642.1"/>
    </source>
</evidence>
<organism evidence="1 2">
    <name type="scientific">Limosilactobacillus ingluviei DSM 15946</name>
    <dbReference type="NCBI Taxonomy" id="1423760"/>
    <lineage>
        <taxon>Bacteria</taxon>
        <taxon>Bacillati</taxon>
        <taxon>Bacillota</taxon>
        <taxon>Bacilli</taxon>
        <taxon>Lactobacillales</taxon>
        <taxon>Lactobacillaceae</taxon>
        <taxon>Limosilactobacillus</taxon>
    </lineage>
</organism>
<reference evidence="1 2" key="1">
    <citation type="journal article" date="2015" name="Genome Announc.">
        <title>Expanding the biotechnology potential of lactobacilli through comparative genomics of 213 strains and associated genera.</title>
        <authorList>
            <person name="Sun Z."/>
            <person name="Harris H.M."/>
            <person name="McCann A."/>
            <person name="Guo C."/>
            <person name="Argimon S."/>
            <person name="Zhang W."/>
            <person name="Yang X."/>
            <person name="Jeffery I.B."/>
            <person name="Cooney J.C."/>
            <person name="Kagawa T.F."/>
            <person name="Liu W."/>
            <person name="Song Y."/>
            <person name="Salvetti E."/>
            <person name="Wrobel A."/>
            <person name="Rasinkangas P."/>
            <person name="Parkhill J."/>
            <person name="Rea M.C."/>
            <person name="O'Sullivan O."/>
            <person name="Ritari J."/>
            <person name="Douillard F.P."/>
            <person name="Paul Ross R."/>
            <person name="Yang R."/>
            <person name="Briner A.E."/>
            <person name="Felis G.E."/>
            <person name="de Vos W.M."/>
            <person name="Barrangou R."/>
            <person name="Klaenhammer T.R."/>
            <person name="Caufield P.W."/>
            <person name="Cui Y."/>
            <person name="Zhang H."/>
            <person name="O'Toole P.W."/>
        </authorList>
    </citation>
    <scope>NUCLEOTIDE SEQUENCE [LARGE SCALE GENOMIC DNA]</scope>
    <source>
        <strain evidence="1 2">DSM 15946</strain>
    </source>
</reference>
<protein>
    <submittedName>
        <fullName evidence="1">Uncharacterized protein</fullName>
    </submittedName>
</protein>
<dbReference type="Proteomes" id="UP000050816">
    <property type="component" value="Unassembled WGS sequence"/>
</dbReference>
<gene>
    <name evidence="1" type="ORF">FC43_GL001060</name>
</gene>
<sequence length="121" mass="14272">MHEKKAELTDDEFKATVRYHLHRGLVPKYKISQAMHIKYQLFVQRIKRLGLDKEIDEYNGLSYAVVRVHDDGTAYAAKNISVLKHNNMHRGHIETLVEYMTKHPDSFDVREVLKHEFIRVA</sequence>
<dbReference type="EMBL" id="AZFK01000018">
    <property type="protein sequence ID" value="KRL91642.1"/>
    <property type="molecule type" value="Genomic_DNA"/>
</dbReference>
<dbReference type="PATRIC" id="fig|1423760.3.peg.1117"/>
<proteinExistence type="predicted"/>